<keyword evidence="3" id="KW-1185">Reference proteome</keyword>
<evidence type="ECO:0000313" key="2">
    <source>
        <dbReference type="EMBL" id="CAI5770748.1"/>
    </source>
</evidence>
<reference evidence="2" key="1">
    <citation type="submission" date="2022-12" db="EMBL/GenBank/DDBJ databases">
        <authorList>
            <person name="Alioto T."/>
            <person name="Alioto T."/>
            <person name="Gomez Garrido J."/>
        </authorList>
    </citation>
    <scope>NUCLEOTIDE SEQUENCE</scope>
</reference>
<feature type="region of interest" description="Disordered" evidence="1">
    <location>
        <begin position="1"/>
        <end position="33"/>
    </location>
</feature>
<name>A0AA35K5L2_9SAUR</name>
<accession>A0AA35K5L2</accession>
<dbReference type="Proteomes" id="UP001178461">
    <property type="component" value="Chromosome 3"/>
</dbReference>
<sequence length="72" mass="8244">MRAGGGGGARLHSLRAESRVRTSSRRRRGERESVRLPGCVNTICIHNNYLKGAQEHFNMENFMEVQHLWKPP</sequence>
<evidence type="ECO:0000313" key="3">
    <source>
        <dbReference type="Proteomes" id="UP001178461"/>
    </source>
</evidence>
<proteinExistence type="predicted"/>
<dbReference type="EMBL" id="OX395128">
    <property type="protein sequence ID" value="CAI5770748.1"/>
    <property type="molecule type" value="Genomic_DNA"/>
</dbReference>
<gene>
    <name evidence="2" type="ORF">PODLI_1B024261</name>
</gene>
<dbReference type="AlphaFoldDB" id="A0AA35K5L2"/>
<evidence type="ECO:0000256" key="1">
    <source>
        <dbReference type="SAM" id="MobiDB-lite"/>
    </source>
</evidence>
<protein>
    <submittedName>
        <fullName evidence="2">Uncharacterized protein</fullName>
    </submittedName>
</protein>
<organism evidence="2 3">
    <name type="scientific">Podarcis lilfordi</name>
    <name type="common">Lilford's wall lizard</name>
    <dbReference type="NCBI Taxonomy" id="74358"/>
    <lineage>
        <taxon>Eukaryota</taxon>
        <taxon>Metazoa</taxon>
        <taxon>Chordata</taxon>
        <taxon>Craniata</taxon>
        <taxon>Vertebrata</taxon>
        <taxon>Euteleostomi</taxon>
        <taxon>Lepidosauria</taxon>
        <taxon>Squamata</taxon>
        <taxon>Bifurcata</taxon>
        <taxon>Unidentata</taxon>
        <taxon>Episquamata</taxon>
        <taxon>Laterata</taxon>
        <taxon>Lacertibaenia</taxon>
        <taxon>Lacertidae</taxon>
        <taxon>Podarcis</taxon>
    </lineage>
</organism>